<organism evidence="6 7">
    <name type="scientific">Bradyrhizobium denitrificans</name>
    <dbReference type="NCBI Taxonomy" id="2734912"/>
    <lineage>
        <taxon>Bacteria</taxon>
        <taxon>Pseudomonadati</taxon>
        <taxon>Pseudomonadota</taxon>
        <taxon>Alphaproteobacteria</taxon>
        <taxon>Hyphomicrobiales</taxon>
        <taxon>Nitrobacteraceae</taxon>
        <taxon>Bradyrhizobium</taxon>
    </lineage>
</organism>
<dbReference type="RefSeq" id="WP_172243970.1">
    <property type="nucleotide sequence ID" value="NZ_JABFDP010000059.1"/>
</dbReference>
<keyword evidence="1" id="KW-0547">Nucleotide-binding</keyword>
<feature type="compositionally biased region" description="Basic and acidic residues" evidence="4">
    <location>
        <begin position="1"/>
        <end position="20"/>
    </location>
</feature>
<dbReference type="PROSITE" id="PS51206">
    <property type="entry name" value="SF3_HELICASE_1"/>
    <property type="match status" value="1"/>
</dbReference>
<dbReference type="Gene3D" id="3.40.50.300">
    <property type="entry name" value="P-loop containing nucleotide triphosphate hydrolases"/>
    <property type="match status" value="1"/>
</dbReference>
<dbReference type="InterPro" id="IPR006500">
    <property type="entry name" value="Helicase_put_C_phage/plasmid"/>
</dbReference>
<evidence type="ECO:0000256" key="1">
    <source>
        <dbReference type="ARBA" id="ARBA00022741"/>
    </source>
</evidence>
<evidence type="ECO:0000313" key="7">
    <source>
        <dbReference type="Proteomes" id="UP001314635"/>
    </source>
</evidence>
<evidence type="ECO:0000256" key="4">
    <source>
        <dbReference type="SAM" id="MobiDB-lite"/>
    </source>
</evidence>
<gene>
    <name evidence="6" type="ORF">JQ619_37040</name>
</gene>
<dbReference type="PANTHER" id="PTHR35372">
    <property type="entry name" value="ATP BINDING PROTEIN-RELATED"/>
    <property type="match status" value="1"/>
</dbReference>
<dbReference type="Pfam" id="PF19263">
    <property type="entry name" value="DUF5906"/>
    <property type="match status" value="1"/>
</dbReference>
<feature type="region of interest" description="Disordered" evidence="4">
    <location>
        <begin position="1"/>
        <end position="24"/>
    </location>
</feature>
<sequence>MRLRPSRESASQERKDKRPQNDASAVLSNRMSAASAQQNRAAWFGEARDHLLLEIGSDVEICKRLLERLKETYGHVAYAEGQLWHYAATHWEAFPEHKLRALVQEFDGARYPTPSGSVAWIKLGKGKINSILHELLKSCSEPGFFDARAIGINCASGFIQFGEKGTPTLRPHSPEHRARHTLCGHWKPGRSIRLPPKSLLRKLLDGVFKGDPDRSEKVQLLAEICGVAALGHATKLLQPRSVILYGPLAENGKGQILDLVRGLLPEAAVCSVPPAIMSDERHIIALAGKLLNATDELSAAAVASDRFKSVVTGDPVPGRDVYKSRIEFRPMAQHVFAANALPPFIGGMDRGVQRRLCVVPFNRIIPVTERIEGIGKLVGQREPDLLLAWAIDGASRALREGVFTTPSSCRQTLREWIFAADPVAAWIEERVKVEADGDVRKGIKTRDAYTEFRSWAAAEGFKTLPEINGFVQRVLSAGRGIEHRRSGKEGRRFIGMRIRHKEEI</sequence>
<evidence type="ECO:0000256" key="2">
    <source>
        <dbReference type="ARBA" id="ARBA00022801"/>
    </source>
</evidence>
<evidence type="ECO:0000313" key="6">
    <source>
        <dbReference type="EMBL" id="MBR1141368.1"/>
    </source>
</evidence>
<reference evidence="7" key="1">
    <citation type="journal article" date="2021" name="ISME J.">
        <title>Evolutionary origin and ecological implication of a unique nif island in free-living Bradyrhizobium lineages.</title>
        <authorList>
            <person name="Tao J."/>
        </authorList>
    </citation>
    <scope>NUCLEOTIDE SEQUENCE [LARGE SCALE GENOMIC DNA]</scope>
    <source>
        <strain evidence="7">SZCCT0094</strain>
    </source>
</reference>
<keyword evidence="2" id="KW-0378">Hydrolase</keyword>
<dbReference type="InterPro" id="IPR014015">
    <property type="entry name" value="Helicase_SF3_DNA-vir"/>
</dbReference>
<accession>A0ABS5GJD5</accession>
<evidence type="ECO:0000256" key="3">
    <source>
        <dbReference type="ARBA" id="ARBA00022840"/>
    </source>
</evidence>
<protein>
    <recommendedName>
        <fullName evidence="5">SF3 helicase domain-containing protein</fullName>
    </recommendedName>
</protein>
<dbReference type="InterPro" id="IPR051620">
    <property type="entry name" value="ORF904-like_C"/>
</dbReference>
<dbReference type="Proteomes" id="UP001314635">
    <property type="component" value="Unassembled WGS sequence"/>
</dbReference>
<dbReference type="NCBIfam" id="TIGR01613">
    <property type="entry name" value="primase_Cterm"/>
    <property type="match status" value="1"/>
</dbReference>
<proteinExistence type="predicted"/>
<name>A0ABS5GJD5_9BRAD</name>
<dbReference type="EMBL" id="JAFCLK010000063">
    <property type="protein sequence ID" value="MBR1141368.1"/>
    <property type="molecule type" value="Genomic_DNA"/>
</dbReference>
<keyword evidence="7" id="KW-1185">Reference proteome</keyword>
<feature type="domain" description="SF3 helicase" evidence="5">
    <location>
        <begin position="216"/>
        <end position="374"/>
    </location>
</feature>
<evidence type="ECO:0000259" key="5">
    <source>
        <dbReference type="PROSITE" id="PS51206"/>
    </source>
</evidence>
<dbReference type="InterPro" id="IPR027417">
    <property type="entry name" value="P-loop_NTPase"/>
</dbReference>
<dbReference type="PANTHER" id="PTHR35372:SF2">
    <property type="entry name" value="SF3 HELICASE DOMAIN-CONTAINING PROTEIN"/>
    <property type="match status" value="1"/>
</dbReference>
<dbReference type="InterPro" id="IPR045455">
    <property type="entry name" value="NrS-1_pol-like_helicase"/>
</dbReference>
<keyword evidence="3" id="KW-0067">ATP-binding</keyword>
<comment type="caution">
    <text evidence="6">The sequence shown here is derived from an EMBL/GenBank/DDBJ whole genome shotgun (WGS) entry which is preliminary data.</text>
</comment>